<keyword evidence="3" id="KW-1185">Reference proteome</keyword>
<feature type="region of interest" description="Disordered" evidence="1">
    <location>
        <begin position="146"/>
        <end position="167"/>
    </location>
</feature>
<protein>
    <submittedName>
        <fullName evidence="2">Uncharacterized protein</fullName>
    </submittedName>
</protein>
<comment type="caution">
    <text evidence="2">The sequence shown here is derived from an EMBL/GenBank/DDBJ whole genome shotgun (WGS) entry which is preliminary data.</text>
</comment>
<evidence type="ECO:0000313" key="3">
    <source>
        <dbReference type="Proteomes" id="UP000762676"/>
    </source>
</evidence>
<reference evidence="2 3" key="1">
    <citation type="journal article" date="2021" name="Elife">
        <title>Chloroplast acquisition without the gene transfer in kleptoplastic sea slugs, Plakobranchus ocellatus.</title>
        <authorList>
            <person name="Maeda T."/>
            <person name="Takahashi S."/>
            <person name="Yoshida T."/>
            <person name="Shimamura S."/>
            <person name="Takaki Y."/>
            <person name="Nagai Y."/>
            <person name="Toyoda A."/>
            <person name="Suzuki Y."/>
            <person name="Arimoto A."/>
            <person name="Ishii H."/>
            <person name="Satoh N."/>
            <person name="Nishiyama T."/>
            <person name="Hasebe M."/>
            <person name="Maruyama T."/>
            <person name="Minagawa J."/>
            <person name="Obokata J."/>
            <person name="Shigenobu S."/>
        </authorList>
    </citation>
    <scope>NUCLEOTIDE SEQUENCE [LARGE SCALE GENOMIC DNA]</scope>
</reference>
<feature type="region of interest" description="Disordered" evidence="1">
    <location>
        <begin position="110"/>
        <end position="133"/>
    </location>
</feature>
<dbReference type="AlphaFoldDB" id="A0AAV4HH08"/>
<dbReference type="EMBL" id="BMAT01012642">
    <property type="protein sequence ID" value="GFR96021.1"/>
    <property type="molecule type" value="Genomic_DNA"/>
</dbReference>
<dbReference type="Proteomes" id="UP000762676">
    <property type="component" value="Unassembled WGS sequence"/>
</dbReference>
<name>A0AAV4HH08_9GAST</name>
<organism evidence="2 3">
    <name type="scientific">Elysia marginata</name>
    <dbReference type="NCBI Taxonomy" id="1093978"/>
    <lineage>
        <taxon>Eukaryota</taxon>
        <taxon>Metazoa</taxon>
        <taxon>Spiralia</taxon>
        <taxon>Lophotrochozoa</taxon>
        <taxon>Mollusca</taxon>
        <taxon>Gastropoda</taxon>
        <taxon>Heterobranchia</taxon>
        <taxon>Euthyneura</taxon>
        <taxon>Panpulmonata</taxon>
        <taxon>Sacoglossa</taxon>
        <taxon>Placobranchoidea</taxon>
        <taxon>Plakobranchidae</taxon>
        <taxon>Elysia</taxon>
    </lineage>
</organism>
<gene>
    <name evidence="2" type="ORF">ElyMa_006287600</name>
</gene>
<evidence type="ECO:0000256" key="1">
    <source>
        <dbReference type="SAM" id="MobiDB-lite"/>
    </source>
</evidence>
<proteinExistence type="predicted"/>
<evidence type="ECO:0000313" key="2">
    <source>
        <dbReference type="EMBL" id="GFR96021.1"/>
    </source>
</evidence>
<sequence>MAGITSRDQRRGLKALNVNIKSQVILWINFLLVKSDTLSDLPTINEKAQLTIIQASRWEALPDLYIFYPLPPWRAEGKGDTWLLLKLVGIMDTHEDPHLRRIPECPYPRCLNPPGQEPSGEAEKGGGVAGEGQGEAETFRLPYGWQTHLNHQDPHPASHGSHLTANKVPNSREISRFRGIEESDRTTEVRQEDGKKIKQEGKCLFLVAFYCVTRDKHTVGIILCSPPNEGPVPTRAY</sequence>
<accession>A0AAV4HH08</accession>